<dbReference type="AlphaFoldDB" id="A0A427B171"/>
<name>A0A427B171_ENSVE</name>
<proteinExistence type="predicted"/>
<gene>
    <name evidence="1" type="ORF">B296_00009906</name>
</gene>
<accession>A0A427B171</accession>
<evidence type="ECO:0000313" key="1">
    <source>
        <dbReference type="EMBL" id="RRT82175.1"/>
    </source>
</evidence>
<dbReference type="Proteomes" id="UP000287651">
    <property type="component" value="Unassembled WGS sequence"/>
</dbReference>
<dbReference type="EMBL" id="AMZH03000749">
    <property type="protein sequence ID" value="RRT82175.1"/>
    <property type="molecule type" value="Genomic_DNA"/>
</dbReference>
<protein>
    <submittedName>
        <fullName evidence="1">Uncharacterized protein</fullName>
    </submittedName>
</protein>
<reference evidence="1 2" key="1">
    <citation type="journal article" date="2014" name="Agronomy (Basel)">
        <title>A Draft Genome Sequence for Ensete ventricosum, the Drought-Tolerant Tree Against Hunger.</title>
        <authorList>
            <person name="Harrison J."/>
            <person name="Moore K.A."/>
            <person name="Paszkiewicz K."/>
            <person name="Jones T."/>
            <person name="Grant M."/>
            <person name="Ambacheew D."/>
            <person name="Muzemil S."/>
            <person name="Studholme D.J."/>
        </authorList>
    </citation>
    <scope>NUCLEOTIDE SEQUENCE [LARGE SCALE GENOMIC DNA]</scope>
</reference>
<evidence type="ECO:0000313" key="2">
    <source>
        <dbReference type="Proteomes" id="UP000287651"/>
    </source>
</evidence>
<sequence>MLFMWCFDPLPCQRGPLDILKVAGEALYRGLSHGKASWSPLSFVSQFLTKRSYSQHLVLPWDSMREPLSSWS</sequence>
<comment type="caution">
    <text evidence="1">The sequence shown here is derived from an EMBL/GenBank/DDBJ whole genome shotgun (WGS) entry which is preliminary data.</text>
</comment>
<organism evidence="1 2">
    <name type="scientific">Ensete ventricosum</name>
    <name type="common">Abyssinian banana</name>
    <name type="synonym">Musa ensete</name>
    <dbReference type="NCBI Taxonomy" id="4639"/>
    <lineage>
        <taxon>Eukaryota</taxon>
        <taxon>Viridiplantae</taxon>
        <taxon>Streptophyta</taxon>
        <taxon>Embryophyta</taxon>
        <taxon>Tracheophyta</taxon>
        <taxon>Spermatophyta</taxon>
        <taxon>Magnoliopsida</taxon>
        <taxon>Liliopsida</taxon>
        <taxon>Zingiberales</taxon>
        <taxon>Musaceae</taxon>
        <taxon>Ensete</taxon>
    </lineage>
</organism>